<protein>
    <submittedName>
        <fullName evidence="4">tRNA (N6-threonylcarbamoyladenosine(37)-N6)-methyltransferase TrmO</fullName>
    </submittedName>
</protein>
<dbReference type="Pfam" id="PF01980">
    <property type="entry name" value="TrmO_N"/>
    <property type="match status" value="1"/>
</dbReference>
<evidence type="ECO:0000259" key="3">
    <source>
        <dbReference type="PROSITE" id="PS51668"/>
    </source>
</evidence>
<dbReference type="InterPro" id="IPR036414">
    <property type="entry name" value="YaeB_N_sf"/>
</dbReference>
<dbReference type="Pfam" id="PF18389">
    <property type="entry name" value="TrmO_C"/>
    <property type="match status" value="1"/>
</dbReference>
<reference evidence="4" key="1">
    <citation type="journal article" date="2020" name="mSystems">
        <title>Genome- and Community-Level Interaction Insights into Carbon Utilization and Element Cycling Functions of Hydrothermarchaeota in Hydrothermal Sediment.</title>
        <authorList>
            <person name="Zhou Z."/>
            <person name="Liu Y."/>
            <person name="Xu W."/>
            <person name="Pan J."/>
            <person name="Luo Z.H."/>
            <person name="Li M."/>
        </authorList>
    </citation>
    <scope>NUCLEOTIDE SEQUENCE [LARGE SCALE GENOMIC DNA]</scope>
    <source>
        <strain evidence="4">HyVt-505</strain>
    </source>
</reference>
<organism evidence="4">
    <name type="scientific">Candidatus Tenderia electrophaga</name>
    <dbReference type="NCBI Taxonomy" id="1748243"/>
    <lineage>
        <taxon>Bacteria</taxon>
        <taxon>Pseudomonadati</taxon>
        <taxon>Pseudomonadota</taxon>
        <taxon>Gammaproteobacteria</taxon>
        <taxon>Candidatus Tenderiales</taxon>
        <taxon>Candidatus Tenderiaceae</taxon>
        <taxon>Candidatus Tenderia</taxon>
    </lineage>
</organism>
<dbReference type="PROSITE" id="PS51668">
    <property type="entry name" value="TSAA_2"/>
    <property type="match status" value="1"/>
</dbReference>
<dbReference type="AlphaFoldDB" id="A0A832N543"/>
<dbReference type="SUPFAM" id="SSF118196">
    <property type="entry name" value="YaeB-like"/>
    <property type="match status" value="1"/>
</dbReference>
<dbReference type="GO" id="GO:0089715">
    <property type="term" value="F:tRNA (L-threonylcarbamoyladenosine(37)-C2) methyltransferase activity"/>
    <property type="evidence" value="ECO:0007669"/>
    <property type="project" value="TreeGrafter"/>
</dbReference>
<feature type="domain" description="TsaA-like" evidence="3">
    <location>
        <begin position="6"/>
        <end position="147"/>
    </location>
</feature>
<evidence type="ECO:0000256" key="2">
    <source>
        <dbReference type="ARBA" id="ARBA00033753"/>
    </source>
</evidence>
<dbReference type="NCBIfam" id="TIGR00104">
    <property type="entry name" value="tRNA_TsaA"/>
    <property type="match status" value="1"/>
</dbReference>
<keyword evidence="1" id="KW-0949">S-adenosyl-L-methionine</keyword>
<dbReference type="InterPro" id="IPR023368">
    <property type="entry name" value="UPF0066_cons_site"/>
</dbReference>
<comment type="similarity">
    <text evidence="2">Belongs to the tRNA methyltransferase O family.</text>
</comment>
<dbReference type="CDD" id="cd09281">
    <property type="entry name" value="UPF0066"/>
    <property type="match status" value="1"/>
</dbReference>
<dbReference type="PROSITE" id="PS01318">
    <property type="entry name" value="TSAA_1"/>
    <property type="match status" value="1"/>
</dbReference>
<dbReference type="PANTHER" id="PTHR12818:SF0">
    <property type="entry name" value="TRNA (ADENINE(37)-N6)-METHYLTRANSFERASE"/>
    <property type="match status" value="1"/>
</dbReference>
<evidence type="ECO:0000313" key="4">
    <source>
        <dbReference type="EMBL" id="HHJ80632.1"/>
    </source>
</evidence>
<dbReference type="EMBL" id="DRNF01000205">
    <property type="protein sequence ID" value="HHJ80632.1"/>
    <property type="molecule type" value="Genomic_DNA"/>
</dbReference>
<proteinExistence type="inferred from homology"/>
<dbReference type="Proteomes" id="UP000885832">
    <property type="component" value="Unassembled WGS sequence"/>
</dbReference>
<evidence type="ECO:0000256" key="1">
    <source>
        <dbReference type="ARBA" id="ARBA00022691"/>
    </source>
</evidence>
<dbReference type="Gene3D" id="3.30.2310.10">
    <property type="entry name" value="YaeB-like"/>
    <property type="match status" value="1"/>
</dbReference>
<sequence length="242" mass="27030">MMSFSVEPVGVIHSCFKDKFGVPRQPGLVRVAKGWLELFSPYNRTEAFTGLEGFSHIWITFVFHHCLDQGARLSVRPPRLGGNRKVGVFASRATHRPNPIGISVAELVTVERYKNGVCLQLGGLDLIDGTPVLDIKPYVPYSDSIPLARADYAQQAPTASLDVLFSAAAERQCDKQSQRWPELRQLIVEVLALDPRPAYLAARSAAKVFAIRLHGLDIHWRVRDEHVVDIISIEDDDKCVFD</sequence>
<comment type="caution">
    <text evidence="4">The sequence shown here is derived from an EMBL/GenBank/DDBJ whole genome shotgun (WGS) entry which is preliminary data.</text>
</comment>
<gene>
    <name evidence="4" type="primary">tsaA</name>
    <name evidence="4" type="ORF">ENJ65_03260</name>
</gene>
<name>A0A832N543_9GAMM</name>
<dbReference type="InterPro" id="IPR041369">
    <property type="entry name" value="TrmO_C"/>
</dbReference>
<dbReference type="InterPro" id="IPR023370">
    <property type="entry name" value="TrmO-like_N"/>
</dbReference>
<dbReference type="Gene3D" id="2.40.30.70">
    <property type="entry name" value="YaeB-like"/>
    <property type="match status" value="1"/>
</dbReference>
<accession>A0A832N543</accession>
<dbReference type="InterPro" id="IPR040372">
    <property type="entry name" value="YaeB-like"/>
</dbReference>
<dbReference type="InterPro" id="IPR036413">
    <property type="entry name" value="YaeB-like_sf"/>
</dbReference>
<dbReference type="PANTHER" id="PTHR12818">
    <property type="entry name" value="TRNA (ADENINE(37)-N6)-METHYLTRANSFERASE"/>
    <property type="match status" value="1"/>
</dbReference>